<keyword evidence="11 14" id="KW-0472">Membrane</keyword>
<keyword evidence="4 16" id="KW-0645">Protease</keyword>
<evidence type="ECO:0000256" key="3">
    <source>
        <dbReference type="ARBA" id="ARBA00022475"/>
    </source>
</evidence>
<name>A0A6I2M2U9_9BACI</name>
<keyword evidence="10 16" id="KW-0482">Metalloprotease</keyword>
<dbReference type="EMBL" id="WKKF01000001">
    <property type="protein sequence ID" value="MRX52388.1"/>
    <property type="molecule type" value="Genomic_DNA"/>
</dbReference>
<dbReference type="Pfam" id="PF12796">
    <property type="entry name" value="Ank_2"/>
    <property type="match status" value="2"/>
</dbReference>
<evidence type="ECO:0000256" key="14">
    <source>
        <dbReference type="SAM" id="Phobius"/>
    </source>
</evidence>
<evidence type="ECO:0000256" key="10">
    <source>
        <dbReference type="ARBA" id="ARBA00023049"/>
    </source>
</evidence>
<feature type="repeat" description="ANK" evidence="12">
    <location>
        <begin position="373"/>
        <end position="405"/>
    </location>
</feature>
<dbReference type="PANTHER" id="PTHR43221:SF1">
    <property type="entry name" value="PROTEASE HTPX"/>
    <property type="match status" value="1"/>
</dbReference>
<feature type="transmembrane region" description="Helical" evidence="14">
    <location>
        <begin position="35"/>
        <end position="55"/>
    </location>
</feature>
<keyword evidence="8" id="KW-0862">Zinc</keyword>
<accession>A0A6I2M2U9</accession>
<dbReference type="PROSITE" id="PS50088">
    <property type="entry name" value="ANK_REPEAT"/>
    <property type="match status" value="4"/>
</dbReference>
<feature type="repeat" description="ANK" evidence="12">
    <location>
        <begin position="297"/>
        <end position="329"/>
    </location>
</feature>
<dbReference type="SMART" id="SM00248">
    <property type="entry name" value="ANK"/>
    <property type="match status" value="4"/>
</dbReference>
<dbReference type="Pfam" id="PF01435">
    <property type="entry name" value="Peptidase_M48"/>
    <property type="match status" value="2"/>
</dbReference>
<evidence type="ECO:0000256" key="11">
    <source>
        <dbReference type="ARBA" id="ARBA00023136"/>
    </source>
</evidence>
<dbReference type="GO" id="GO:0004222">
    <property type="term" value="F:metalloendopeptidase activity"/>
    <property type="evidence" value="ECO:0007669"/>
    <property type="project" value="InterPro"/>
</dbReference>
<dbReference type="RefSeq" id="WP_070877214.1">
    <property type="nucleotide sequence ID" value="NZ_CAJGAA010000001.1"/>
</dbReference>
<comment type="cofactor">
    <cofactor evidence="1">
        <name>Zn(2+)</name>
        <dbReference type="ChEBI" id="CHEBI:29105"/>
    </cofactor>
</comment>
<feature type="domain" description="Peptidase M48" evidence="15">
    <location>
        <begin position="156"/>
        <end position="240"/>
    </location>
</feature>
<evidence type="ECO:0000256" key="2">
    <source>
        <dbReference type="ARBA" id="ARBA00004651"/>
    </source>
</evidence>
<evidence type="ECO:0000256" key="4">
    <source>
        <dbReference type="ARBA" id="ARBA00022670"/>
    </source>
</evidence>
<dbReference type="InterPro" id="IPR050083">
    <property type="entry name" value="HtpX_protease"/>
</dbReference>
<dbReference type="GO" id="GO:0005886">
    <property type="term" value="C:plasma membrane"/>
    <property type="evidence" value="ECO:0007669"/>
    <property type="project" value="UniProtKB-SubCell"/>
</dbReference>
<evidence type="ECO:0000256" key="9">
    <source>
        <dbReference type="ARBA" id="ARBA00022989"/>
    </source>
</evidence>
<keyword evidence="6" id="KW-0479">Metal-binding</keyword>
<evidence type="ECO:0000256" key="5">
    <source>
        <dbReference type="ARBA" id="ARBA00022692"/>
    </source>
</evidence>
<keyword evidence="13" id="KW-0175">Coiled coil</keyword>
<feature type="transmembrane region" description="Helical" evidence="14">
    <location>
        <begin position="12"/>
        <end position="29"/>
    </location>
</feature>
<evidence type="ECO:0000256" key="13">
    <source>
        <dbReference type="SAM" id="Coils"/>
    </source>
</evidence>
<dbReference type="Gene3D" id="3.30.2010.10">
    <property type="entry name" value="Metalloproteases ('zincins'), catalytic domain"/>
    <property type="match status" value="1"/>
</dbReference>
<comment type="caution">
    <text evidence="16">The sequence shown here is derived from an EMBL/GenBank/DDBJ whole genome shotgun (WGS) entry which is preliminary data.</text>
</comment>
<dbReference type="Proteomes" id="UP000441585">
    <property type="component" value="Unassembled WGS sequence"/>
</dbReference>
<keyword evidence="5 14" id="KW-0812">Transmembrane</keyword>
<keyword evidence="3" id="KW-1003">Cell membrane</keyword>
<feature type="repeat" description="ANK" evidence="12">
    <location>
        <begin position="330"/>
        <end position="372"/>
    </location>
</feature>
<dbReference type="AlphaFoldDB" id="A0A6I2M2U9"/>
<feature type="repeat" description="ANK" evidence="12">
    <location>
        <begin position="406"/>
        <end position="438"/>
    </location>
</feature>
<evidence type="ECO:0000313" key="16">
    <source>
        <dbReference type="EMBL" id="MRX52388.1"/>
    </source>
</evidence>
<dbReference type="GO" id="GO:0006508">
    <property type="term" value="P:proteolysis"/>
    <property type="evidence" value="ECO:0007669"/>
    <property type="project" value="UniProtKB-KW"/>
</dbReference>
<feature type="transmembrane region" description="Helical" evidence="14">
    <location>
        <begin position="260"/>
        <end position="284"/>
    </location>
</feature>
<evidence type="ECO:0000313" key="17">
    <source>
        <dbReference type="Proteomes" id="UP000441585"/>
    </source>
</evidence>
<evidence type="ECO:0000256" key="1">
    <source>
        <dbReference type="ARBA" id="ARBA00001947"/>
    </source>
</evidence>
<dbReference type="InterPro" id="IPR001915">
    <property type="entry name" value="Peptidase_M48"/>
</dbReference>
<comment type="subcellular location">
    <subcellularLocation>
        <location evidence="2">Cell membrane</location>
        <topology evidence="2">Multi-pass membrane protein</topology>
    </subcellularLocation>
</comment>
<keyword evidence="7" id="KW-0378">Hydrolase</keyword>
<dbReference type="InterPro" id="IPR002110">
    <property type="entry name" value="Ankyrin_rpt"/>
</dbReference>
<evidence type="ECO:0000256" key="12">
    <source>
        <dbReference type="PROSITE-ProRule" id="PRU00023"/>
    </source>
</evidence>
<evidence type="ECO:0000256" key="6">
    <source>
        <dbReference type="ARBA" id="ARBA00022723"/>
    </source>
</evidence>
<dbReference type="CDD" id="cd07325">
    <property type="entry name" value="M48_Ste24p_like"/>
    <property type="match status" value="1"/>
</dbReference>
<keyword evidence="12" id="KW-0040">ANK repeat</keyword>
<organism evidence="16 17">
    <name type="scientific">Metabacillus idriensis</name>
    <dbReference type="NCBI Taxonomy" id="324768"/>
    <lineage>
        <taxon>Bacteria</taxon>
        <taxon>Bacillati</taxon>
        <taxon>Bacillota</taxon>
        <taxon>Bacilli</taxon>
        <taxon>Bacillales</taxon>
        <taxon>Bacillaceae</taxon>
        <taxon>Metabacillus</taxon>
    </lineage>
</organism>
<feature type="domain" description="Peptidase M48" evidence="15">
    <location>
        <begin position="64"/>
        <end position="151"/>
    </location>
</feature>
<evidence type="ECO:0000256" key="7">
    <source>
        <dbReference type="ARBA" id="ARBA00022801"/>
    </source>
</evidence>
<keyword evidence="9 14" id="KW-1133">Transmembrane helix</keyword>
<reference evidence="16 17" key="1">
    <citation type="submission" date="2019-11" db="EMBL/GenBank/DDBJ databases">
        <title>Bacillus idriensis genome.</title>
        <authorList>
            <person name="Konopka E.N."/>
            <person name="Newman J.D."/>
        </authorList>
    </citation>
    <scope>NUCLEOTIDE SEQUENCE [LARGE SCALE GENOMIC DNA]</scope>
    <source>
        <strain evidence="16 17">DSM 19097</strain>
    </source>
</reference>
<keyword evidence="17" id="KW-1185">Reference proteome</keyword>
<dbReference type="Gene3D" id="1.25.40.20">
    <property type="entry name" value="Ankyrin repeat-containing domain"/>
    <property type="match status" value="1"/>
</dbReference>
<dbReference type="PROSITE" id="PS50297">
    <property type="entry name" value="ANK_REP_REGION"/>
    <property type="match status" value="2"/>
</dbReference>
<protein>
    <submittedName>
        <fullName evidence="16">M48 family metalloprotease</fullName>
    </submittedName>
</protein>
<proteinExistence type="predicted"/>
<sequence>MSEHIHRKEHIYFIILLLISIPMYLLFIFTGVGLFILIPFILIPLIAHLLSIGMIRGNGVKVTPSQFPEIYAKVNDLAVKMEMKKLPDIFIIESEGMLNAFATRFLGRNMVVLYSGLAELYVKGGKEELDFVIAHELAHIKRNHLLKNLFVLFGNWVPFLGSAYSRACEYTCDALAHYYTEDLDASKRALTVLAIGPVLYKHVNETDYLQESSREKNLFVWFSEKLSTHPILPKRIHHLNVKFGESDPSISFKTTALFKAGLAGAFALIFILGAGSVFLVQMLAKTSLYSDFVLDSEETTQLMLAASENDLERAEELIESGEDVNAMDAMGMTPLMYASYPPADEYEEELIINAEMVELLLKNGADPNIVSDNGDVATVDIIYSGDLDLAELLIEKNADINLEDGYGQTALTAAVYEEDVKMVELLLNAGADPDYATSEDETARSIAEEIKVPEITALLNK</sequence>
<dbReference type="InterPro" id="IPR036770">
    <property type="entry name" value="Ankyrin_rpt-contain_sf"/>
</dbReference>
<gene>
    <name evidence="16" type="ORF">GJU41_00265</name>
</gene>
<evidence type="ECO:0000256" key="8">
    <source>
        <dbReference type="ARBA" id="ARBA00022833"/>
    </source>
</evidence>
<dbReference type="SUPFAM" id="SSF48403">
    <property type="entry name" value="Ankyrin repeat"/>
    <property type="match status" value="1"/>
</dbReference>
<feature type="coiled-coil region" evidence="13">
    <location>
        <begin position="297"/>
        <end position="324"/>
    </location>
</feature>
<dbReference type="PANTHER" id="PTHR43221">
    <property type="entry name" value="PROTEASE HTPX"/>
    <property type="match status" value="1"/>
</dbReference>
<dbReference type="GO" id="GO:0046872">
    <property type="term" value="F:metal ion binding"/>
    <property type="evidence" value="ECO:0007669"/>
    <property type="project" value="UniProtKB-KW"/>
</dbReference>
<evidence type="ECO:0000259" key="15">
    <source>
        <dbReference type="Pfam" id="PF01435"/>
    </source>
</evidence>